<comment type="caution">
    <text evidence="7">The sequence shown here is derived from an EMBL/GenBank/DDBJ whole genome shotgun (WGS) entry which is preliminary data.</text>
</comment>
<accession>A0A329RXP0</accession>
<evidence type="ECO:0000313" key="8">
    <source>
        <dbReference type="Proteomes" id="UP000251314"/>
    </source>
</evidence>
<reference evidence="7 8" key="1">
    <citation type="submission" date="2018-01" db="EMBL/GenBank/DDBJ databases">
        <title>Draft genome of the strawberry crown rot pathogen Phytophthora cactorum.</title>
        <authorList>
            <person name="Armitage A.D."/>
            <person name="Lysoe E."/>
            <person name="Nellist C.F."/>
            <person name="Harrison R.J."/>
            <person name="Brurberg M.B."/>
        </authorList>
    </citation>
    <scope>NUCLEOTIDE SEQUENCE [LARGE SCALE GENOMIC DNA]</scope>
    <source>
        <strain evidence="7 8">10300</strain>
    </source>
</reference>
<evidence type="ECO:0000313" key="3">
    <source>
        <dbReference type="EMBL" id="KAG2905353.1"/>
    </source>
</evidence>
<dbReference type="Proteomes" id="UP000735874">
    <property type="component" value="Unassembled WGS sequence"/>
</dbReference>
<reference evidence="6" key="2">
    <citation type="submission" date="2018-05" db="EMBL/GenBank/DDBJ databases">
        <title>Effector identification in a new, highly contiguous assembly of the strawberry crown rot pathogen Phytophthora cactorum.</title>
        <authorList>
            <person name="Armitage A.D."/>
            <person name="Nellist C.F."/>
            <person name="Bates H."/>
            <person name="Vickerstaff R.J."/>
            <person name="Harrison R.J."/>
        </authorList>
    </citation>
    <scope>NUCLEOTIDE SEQUENCE</scope>
    <source>
        <strain evidence="2">15-7</strain>
        <strain evidence="3">4032</strain>
        <strain evidence="4">4040</strain>
        <strain evidence="5">P415</strain>
        <strain evidence="6">P421</strain>
    </source>
</reference>
<dbReference type="EMBL" id="RCMG01000569">
    <property type="protein sequence ID" value="KAG2851994.1"/>
    <property type="molecule type" value="Genomic_DNA"/>
</dbReference>
<dbReference type="Proteomes" id="UP000760860">
    <property type="component" value="Unassembled WGS sequence"/>
</dbReference>
<dbReference type="EMBL" id="RCMV01001117">
    <property type="protein sequence ID" value="KAG3210279.1"/>
    <property type="molecule type" value="Genomic_DNA"/>
</dbReference>
<dbReference type="OrthoDB" id="97348at2759"/>
<dbReference type="Proteomes" id="UP000774804">
    <property type="component" value="Unassembled WGS sequence"/>
</dbReference>
<evidence type="ECO:0000313" key="6">
    <source>
        <dbReference type="EMBL" id="KAG3210279.1"/>
    </source>
</evidence>
<feature type="region of interest" description="Disordered" evidence="1">
    <location>
        <begin position="29"/>
        <end position="65"/>
    </location>
</feature>
<evidence type="ECO:0000313" key="7">
    <source>
        <dbReference type="EMBL" id="RAW29493.1"/>
    </source>
</evidence>
<dbReference type="Proteomes" id="UP000736787">
    <property type="component" value="Unassembled WGS sequence"/>
</dbReference>
<dbReference type="Proteomes" id="UP000697107">
    <property type="component" value="Unassembled WGS sequence"/>
</dbReference>
<dbReference type="AlphaFoldDB" id="A0A329RXP0"/>
<dbReference type="EMBL" id="RCML01000590">
    <property type="protein sequence ID" value="KAG2973090.1"/>
    <property type="molecule type" value="Genomic_DNA"/>
</dbReference>
<name>A0A329RXP0_9STRA</name>
<proteinExistence type="predicted"/>
<protein>
    <submittedName>
        <fullName evidence="7">Uncharacterized protein</fullName>
    </submittedName>
</protein>
<dbReference type="Proteomes" id="UP000251314">
    <property type="component" value="Unassembled WGS sequence"/>
</dbReference>
<dbReference type="EMBL" id="MJFZ01000424">
    <property type="protein sequence ID" value="RAW29493.1"/>
    <property type="molecule type" value="Genomic_DNA"/>
</dbReference>
<feature type="compositionally biased region" description="Basic residues" evidence="1">
    <location>
        <begin position="49"/>
        <end position="65"/>
    </location>
</feature>
<evidence type="ECO:0000313" key="2">
    <source>
        <dbReference type="EMBL" id="KAG2851994.1"/>
    </source>
</evidence>
<sequence length="171" mass="19398">MSLSSQTQATDEQFLTEILPLLEADEESWSSSYAIDEPLSGDPPQPKPILRKLRPHPAATKTKRIRKEPTPRLRNKGKIELLRHEVKGLEAVLASLQNSSRGAAILERRRAGSLWRIVAMKQSHERHLAEQRNMGLKRMLIEQYSFTRSLTHVLDESTNLPATDLRLSACI</sequence>
<dbReference type="VEuPathDB" id="FungiDB:PC110_g14150"/>
<evidence type="ECO:0000313" key="5">
    <source>
        <dbReference type="EMBL" id="KAG2973090.1"/>
    </source>
</evidence>
<organism evidence="7 8">
    <name type="scientific">Phytophthora cactorum</name>
    <dbReference type="NCBI Taxonomy" id="29920"/>
    <lineage>
        <taxon>Eukaryota</taxon>
        <taxon>Sar</taxon>
        <taxon>Stramenopiles</taxon>
        <taxon>Oomycota</taxon>
        <taxon>Peronosporomycetes</taxon>
        <taxon>Peronosporales</taxon>
        <taxon>Peronosporaceae</taxon>
        <taxon>Phytophthora</taxon>
    </lineage>
</organism>
<gene>
    <name evidence="7" type="ORF">PC110_g14150</name>
    <name evidence="2" type="ORF">PC113_g15409</name>
    <name evidence="3" type="ORF">PC115_g14633</name>
    <name evidence="4" type="ORF">PC117_g16183</name>
    <name evidence="5" type="ORF">PC118_g15321</name>
    <name evidence="6" type="ORF">PC129_g18716</name>
</gene>
<evidence type="ECO:0000313" key="4">
    <source>
        <dbReference type="EMBL" id="KAG2921554.1"/>
    </source>
</evidence>
<dbReference type="EMBL" id="RCMK01000565">
    <property type="protein sequence ID" value="KAG2921554.1"/>
    <property type="molecule type" value="Genomic_DNA"/>
</dbReference>
<keyword evidence="8" id="KW-1185">Reference proteome</keyword>
<dbReference type="EMBL" id="RCMI01000566">
    <property type="protein sequence ID" value="KAG2905353.1"/>
    <property type="molecule type" value="Genomic_DNA"/>
</dbReference>
<evidence type="ECO:0000256" key="1">
    <source>
        <dbReference type="SAM" id="MobiDB-lite"/>
    </source>
</evidence>